<dbReference type="SUPFAM" id="SSF52980">
    <property type="entry name" value="Restriction endonuclease-like"/>
    <property type="match status" value="1"/>
</dbReference>
<organism evidence="1 2">
    <name type="scientific">Corynebacterium nuruki</name>
    <dbReference type="NCBI Taxonomy" id="1032851"/>
    <lineage>
        <taxon>Bacteria</taxon>
        <taxon>Bacillati</taxon>
        <taxon>Actinomycetota</taxon>
        <taxon>Actinomycetes</taxon>
        <taxon>Mycobacteriales</taxon>
        <taxon>Corynebacteriaceae</taxon>
        <taxon>Corynebacterium</taxon>
    </lineage>
</organism>
<proteinExistence type="predicted"/>
<dbReference type="InterPro" id="IPR011335">
    <property type="entry name" value="Restrct_endonuc-II-like"/>
</dbReference>
<evidence type="ECO:0000313" key="1">
    <source>
        <dbReference type="EMBL" id="HCT13860.1"/>
    </source>
</evidence>
<dbReference type="EMBL" id="DQID01000099">
    <property type="protein sequence ID" value="HCT13860.1"/>
    <property type="molecule type" value="Genomic_DNA"/>
</dbReference>
<dbReference type="Gene3D" id="3.40.960.10">
    <property type="entry name" value="VSR Endonuclease"/>
    <property type="match status" value="1"/>
</dbReference>
<reference evidence="1 2" key="1">
    <citation type="journal article" date="2018" name="Nat. Biotechnol.">
        <title>A standardized bacterial taxonomy based on genome phylogeny substantially revises the tree of life.</title>
        <authorList>
            <person name="Parks D.H."/>
            <person name="Chuvochina M."/>
            <person name="Waite D.W."/>
            <person name="Rinke C."/>
            <person name="Skarshewski A."/>
            <person name="Chaumeil P.A."/>
            <person name="Hugenholtz P."/>
        </authorList>
    </citation>
    <scope>NUCLEOTIDE SEQUENCE [LARGE SCALE GENOMIC DNA]</scope>
    <source>
        <strain evidence="1">UBA11247</strain>
    </source>
</reference>
<dbReference type="Proteomes" id="UP000261739">
    <property type="component" value="Unassembled WGS sequence"/>
</dbReference>
<name>A0A3D4SZD9_9CORY</name>
<evidence type="ECO:0000313" key="2">
    <source>
        <dbReference type="Proteomes" id="UP000261739"/>
    </source>
</evidence>
<protein>
    <recommendedName>
        <fullName evidence="3">DUF559 domain-containing protein</fullName>
    </recommendedName>
</protein>
<dbReference type="AlphaFoldDB" id="A0A3D4SZD9"/>
<accession>A0A3D4SZD9</accession>
<sequence>MYVTTPVETAVDLAELGHNRAELVDFLTRSYTGAKGNDILAEDMAAMPPRRRAAASRLLDGVVTGTASKLELRAVRAILAELGGTEVTVLVNAKVGGYRFDVVIPEARVLVEIDSYAYHAADGERRDSRTFAGDRWKANAATRRGWTVLRYADVCVDAVPDLVGEQVADTVRYNLAHRPRWRRDGLLRTDHPFWWWHPLFPAFR</sequence>
<dbReference type="STRING" id="863239.GCA_000213935_01291"/>
<gene>
    <name evidence="1" type="ORF">DIW82_03445</name>
</gene>
<evidence type="ECO:0008006" key="3">
    <source>
        <dbReference type="Google" id="ProtNLM"/>
    </source>
</evidence>
<comment type="caution">
    <text evidence="1">The sequence shown here is derived from an EMBL/GenBank/DDBJ whole genome shotgun (WGS) entry which is preliminary data.</text>
</comment>